<dbReference type="InterPro" id="IPR000551">
    <property type="entry name" value="MerR-type_HTH_dom"/>
</dbReference>
<dbReference type="RefSeq" id="WP_146535763.1">
    <property type="nucleotide sequence ID" value="NZ_SJPX01000004.1"/>
</dbReference>
<dbReference type="InterPro" id="IPR009061">
    <property type="entry name" value="DNA-bd_dom_put_sf"/>
</dbReference>
<gene>
    <name evidence="3" type="ORF">Poly59_41340</name>
</gene>
<dbReference type="OrthoDB" id="290198at2"/>
<protein>
    <submittedName>
        <fullName evidence="3">Zinc-responsive transcriptional regulator</fullName>
    </submittedName>
</protein>
<evidence type="ECO:0000259" key="2">
    <source>
        <dbReference type="PROSITE" id="PS50937"/>
    </source>
</evidence>
<dbReference type="Pfam" id="PF00376">
    <property type="entry name" value="MerR"/>
    <property type="match status" value="1"/>
</dbReference>
<dbReference type="GO" id="GO:0006355">
    <property type="term" value="P:regulation of DNA-templated transcription"/>
    <property type="evidence" value="ECO:0007669"/>
    <property type="project" value="InterPro"/>
</dbReference>
<dbReference type="PROSITE" id="PS50937">
    <property type="entry name" value="HTH_MERR_2"/>
    <property type="match status" value="1"/>
</dbReference>
<evidence type="ECO:0000313" key="4">
    <source>
        <dbReference type="Proteomes" id="UP000317977"/>
    </source>
</evidence>
<feature type="compositionally biased region" description="Polar residues" evidence="1">
    <location>
        <begin position="90"/>
        <end position="100"/>
    </location>
</feature>
<feature type="domain" description="HTH merR-type" evidence="2">
    <location>
        <begin position="13"/>
        <end position="57"/>
    </location>
</feature>
<dbReference type="GO" id="GO:0003677">
    <property type="term" value="F:DNA binding"/>
    <property type="evidence" value="ECO:0007669"/>
    <property type="project" value="InterPro"/>
</dbReference>
<dbReference type="Gene3D" id="1.10.1660.10">
    <property type="match status" value="1"/>
</dbReference>
<proteinExistence type="predicted"/>
<comment type="caution">
    <text evidence="3">The sequence shown here is derived from an EMBL/GenBank/DDBJ whole genome shotgun (WGS) entry which is preliminary data.</text>
</comment>
<reference evidence="3 4" key="1">
    <citation type="submission" date="2019-02" db="EMBL/GenBank/DDBJ databases">
        <title>Deep-cultivation of Planctomycetes and their phenomic and genomic characterization uncovers novel biology.</title>
        <authorList>
            <person name="Wiegand S."/>
            <person name="Jogler M."/>
            <person name="Boedeker C."/>
            <person name="Pinto D."/>
            <person name="Vollmers J."/>
            <person name="Rivas-Marin E."/>
            <person name="Kohn T."/>
            <person name="Peeters S.H."/>
            <person name="Heuer A."/>
            <person name="Rast P."/>
            <person name="Oberbeckmann S."/>
            <person name="Bunk B."/>
            <person name="Jeske O."/>
            <person name="Meyerdierks A."/>
            <person name="Storesund J.E."/>
            <person name="Kallscheuer N."/>
            <person name="Luecker S."/>
            <person name="Lage O.M."/>
            <person name="Pohl T."/>
            <person name="Merkel B.J."/>
            <person name="Hornburger P."/>
            <person name="Mueller R.-W."/>
            <person name="Bruemmer F."/>
            <person name="Labrenz M."/>
            <person name="Spormann A.M."/>
            <person name="Op Den Camp H."/>
            <person name="Overmann J."/>
            <person name="Amann R."/>
            <person name="Jetten M.S.M."/>
            <person name="Mascher T."/>
            <person name="Medema M.H."/>
            <person name="Devos D.P."/>
            <person name="Kaster A.-K."/>
            <person name="Ovreas L."/>
            <person name="Rohde M."/>
            <person name="Galperin M.Y."/>
            <person name="Jogler C."/>
        </authorList>
    </citation>
    <scope>NUCLEOTIDE SEQUENCE [LARGE SCALE GENOMIC DNA]</scope>
    <source>
        <strain evidence="3 4">Poly59</strain>
    </source>
</reference>
<dbReference type="EMBL" id="SJPX01000004">
    <property type="protein sequence ID" value="TWU49519.1"/>
    <property type="molecule type" value="Genomic_DNA"/>
</dbReference>
<dbReference type="SUPFAM" id="SSF46955">
    <property type="entry name" value="Putative DNA-binding domain"/>
    <property type="match status" value="1"/>
</dbReference>
<keyword evidence="4" id="KW-1185">Reference proteome</keyword>
<sequence length="100" mass="11280">MNVEEEVRQLSGLLKVGAVASMCGVTVETLRNWDKTGKLVAKRHPLTGYRFYERDDVKKFIQQRLRERGLIHREGIHENFDDSSGDIGSVGTSDTSSTRV</sequence>
<organism evidence="3 4">
    <name type="scientific">Rubripirellula reticaptiva</name>
    <dbReference type="NCBI Taxonomy" id="2528013"/>
    <lineage>
        <taxon>Bacteria</taxon>
        <taxon>Pseudomonadati</taxon>
        <taxon>Planctomycetota</taxon>
        <taxon>Planctomycetia</taxon>
        <taxon>Pirellulales</taxon>
        <taxon>Pirellulaceae</taxon>
        <taxon>Rubripirellula</taxon>
    </lineage>
</organism>
<dbReference type="AlphaFoldDB" id="A0A5C6EQ57"/>
<feature type="region of interest" description="Disordered" evidence="1">
    <location>
        <begin position="78"/>
        <end position="100"/>
    </location>
</feature>
<evidence type="ECO:0000256" key="1">
    <source>
        <dbReference type="SAM" id="MobiDB-lite"/>
    </source>
</evidence>
<dbReference type="Proteomes" id="UP000317977">
    <property type="component" value="Unassembled WGS sequence"/>
</dbReference>
<evidence type="ECO:0000313" key="3">
    <source>
        <dbReference type="EMBL" id="TWU49519.1"/>
    </source>
</evidence>
<name>A0A5C6EQ57_9BACT</name>
<accession>A0A5C6EQ57</accession>